<accession>A0A7C8BVB8</accession>
<evidence type="ECO:0000313" key="1">
    <source>
        <dbReference type="EMBL" id="KAB1633622.1"/>
    </source>
</evidence>
<dbReference type="Proteomes" id="UP000481339">
    <property type="component" value="Unassembled WGS sequence"/>
</dbReference>
<sequence length="60" mass="6481">MRAIVDPGCDMHAESDDQPELAVNTTTTAVCAAQNQIALDEIRREHPDVVFTTGNRLVSG</sequence>
<evidence type="ECO:0000313" key="2">
    <source>
        <dbReference type="Proteomes" id="UP000481339"/>
    </source>
</evidence>
<dbReference type="AlphaFoldDB" id="A0A7C8BVB8"/>
<comment type="caution">
    <text evidence="1">The sequence shown here is derived from an EMBL/GenBank/DDBJ whole genome shotgun (WGS) entry which is preliminary data.</text>
</comment>
<dbReference type="EMBL" id="WBKA01000001">
    <property type="protein sequence ID" value="KAB1633622.1"/>
    <property type="molecule type" value="Genomic_DNA"/>
</dbReference>
<proteinExistence type="predicted"/>
<organism evidence="1 2">
    <name type="scientific">Pseudoclavibacter caeni</name>
    <dbReference type="NCBI Taxonomy" id="908846"/>
    <lineage>
        <taxon>Bacteria</taxon>
        <taxon>Bacillati</taxon>
        <taxon>Actinomycetota</taxon>
        <taxon>Actinomycetes</taxon>
        <taxon>Micrococcales</taxon>
        <taxon>Microbacteriaceae</taxon>
        <taxon>Pseudoclavibacter</taxon>
    </lineage>
</organism>
<keyword evidence="2" id="KW-1185">Reference proteome</keyword>
<gene>
    <name evidence="1" type="ORF">F8O02_01460</name>
</gene>
<reference evidence="1 2" key="1">
    <citation type="submission" date="2019-09" db="EMBL/GenBank/DDBJ databases">
        <title>Phylogeny of genus Pseudoclavibacter and closely related genus.</title>
        <authorList>
            <person name="Li Y."/>
        </authorList>
    </citation>
    <scope>NUCLEOTIDE SEQUENCE [LARGE SCALE GENOMIC DNA]</scope>
    <source>
        <strain evidence="1 2">JCM 16921</strain>
    </source>
</reference>
<name>A0A7C8BVB8_9MICO</name>
<protein>
    <submittedName>
        <fullName evidence="1">Uncharacterized protein</fullName>
    </submittedName>
</protein>